<accession>A0ACC2MTT4</accession>
<organism evidence="1 2">
    <name type="scientific">Persea americana</name>
    <name type="common">Avocado</name>
    <dbReference type="NCBI Taxonomy" id="3435"/>
    <lineage>
        <taxon>Eukaryota</taxon>
        <taxon>Viridiplantae</taxon>
        <taxon>Streptophyta</taxon>
        <taxon>Embryophyta</taxon>
        <taxon>Tracheophyta</taxon>
        <taxon>Spermatophyta</taxon>
        <taxon>Magnoliopsida</taxon>
        <taxon>Magnoliidae</taxon>
        <taxon>Laurales</taxon>
        <taxon>Lauraceae</taxon>
        <taxon>Persea</taxon>
    </lineage>
</organism>
<gene>
    <name evidence="1" type="ORF">MRB53_001846</name>
</gene>
<dbReference type="Proteomes" id="UP001234297">
    <property type="component" value="Chromosome 1"/>
</dbReference>
<protein>
    <submittedName>
        <fullName evidence="1">Uncharacterized protein</fullName>
    </submittedName>
</protein>
<name>A0ACC2MTT4_PERAE</name>
<dbReference type="EMBL" id="CM056809">
    <property type="protein sequence ID" value="KAJ8648823.1"/>
    <property type="molecule type" value="Genomic_DNA"/>
</dbReference>
<reference evidence="1 2" key="1">
    <citation type="journal article" date="2022" name="Hortic Res">
        <title>A haplotype resolved chromosomal level avocado genome allows analysis of novel avocado genes.</title>
        <authorList>
            <person name="Nath O."/>
            <person name="Fletcher S.J."/>
            <person name="Hayward A."/>
            <person name="Shaw L.M."/>
            <person name="Masouleh A.K."/>
            <person name="Furtado A."/>
            <person name="Henry R.J."/>
            <person name="Mitter N."/>
        </authorList>
    </citation>
    <scope>NUCLEOTIDE SEQUENCE [LARGE SCALE GENOMIC DNA]</scope>
    <source>
        <strain evidence="2">cv. Hass</strain>
    </source>
</reference>
<evidence type="ECO:0000313" key="1">
    <source>
        <dbReference type="EMBL" id="KAJ8648823.1"/>
    </source>
</evidence>
<keyword evidence="2" id="KW-1185">Reference proteome</keyword>
<proteinExistence type="predicted"/>
<evidence type="ECO:0000313" key="2">
    <source>
        <dbReference type="Proteomes" id="UP001234297"/>
    </source>
</evidence>
<comment type="caution">
    <text evidence="1">The sequence shown here is derived from an EMBL/GenBank/DDBJ whole genome shotgun (WGS) entry which is preliminary data.</text>
</comment>
<sequence length="85" mass="9833">MISNPPAPSTQVNYLVLMGSENDYPWKETDRLREEVQRTSSGTDQIRVRQGRWPVSMARCLPSVSHHRLRRLLVSGLRKRKKCDG</sequence>